<comment type="subcellular location">
    <subcellularLocation>
        <location evidence="1">Membrane</location>
        <topology evidence="1">Single-pass membrane protein</topology>
    </subcellularLocation>
</comment>
<reference evidence="8 9" key="1">
    <citation type="submission" date="2016-03" db="EMBL/GenBank/DDBJ databases">
        <authorList>
            <person name="Devillers H."/>
        </authorList>
    </citation>
    <scope>NUCLEOTIDE SEQUENCE [LARGE SCALE GENOMIC DNA]</scope>
    <source>
        <strain evidence="8">CBS 10888</strain>
    </source>
</reference>
<dbReference type="STRING" id="1266660.A0A1G4K2T7"/>
<feature type="chain" id="PRO_5009236356" evidence="6">
    <location>
        <begin position="20"/>
        <end position="260"/>
    </location>
</feature>
<evidence type="ECO:0000259" key="7">
    <source>
        <dbReference type="Pfam" id="PF20520"/>
    </source>
</evidence>
<keyword evidence="4 5" id="KW-0472">Membrane</keyword>
<dbReference type="GO" id="GO:0016020">
    <property type="term" value="C:membrane"/>
    <property type="evidence" value="ECO:0007669"/>
    <property type="project" value="UniProtKB-SubCell"/>
</dbReference>
<evidence type="ECO:0000256" key="4">
    <source>
        <dbReference type="ARBA" id="ARBA00023136"/>
    </source>
</evidence>
<keyword evidence="6" id="KW-0732">Signal</keyword>
<dbReference type="InterPro" id="IPR046756">
    <property type="entry name" value="VAS1/VOA1_TM"/>
</dbReference>
<evidence type="ECO:0000256" key="2">
    <source>
        <dbReference type="ARBA" id="ARBA00022692"/>
    </source>
</evidence>
<keyword evidence="2 5" id="KW-0812">Transmembrane</keyword>
<feature type="domain" description="V-type proton ATPase subunit S1/VOA1 transmembrane" evidence="7">
    <location>
        <begin position="213"/>
        <end position="251"/>
    </location>
</feature>
<name>A0A1G4K2T7_9SACH</name>
<organism evidence="8 9">
    <name type="scientific">Lachancea dasiensis</name>
    <dbReference type="NCBI Taxonomy" id="1072105"/>
    <lineage>
        <taxon>Eukaryota</taxon>
        <taxon>Fungi</taxon>
        <taxon>Dikarya</taxon>
        <taxon>Ascomycota</taxon>
        <taxon>Saccharomycotina</taxon>
        <taxon>Saccharomycetes</taxon>
        <taxon>Saccharomycetales</taxon>
        <taxon>Saccharomycetaceae</taxon>
        <taxon>Lachancea</taxon>
    </lineage>
</organism>
<dbReference type="EMBL" id="LT598461">
    <property type="protein sequence ID" value="SCU97961.1"/>
    <property type="molecule type" value="Genomic_DNA"/>
</dbReference>
<sequence length="260" mass="28291">MILQSAILIVAILLQFSAAGTSFLALNSQRYREALDDATAASWPELASLGTSKEPLVCFRFTQFDLLTQLAQSSANTRFLPTFFEDSVTNVWIDDVPSTAVGAMYSPVVAVGQLPDSIVPSLYSQVDGEDAVVVFEFSEPSYDLERLDEYLETAYLFLEDTMANIDNLVVQVPTSGKSYVRDAADASEIGVSDPNKKPKPSVPADDTEILSTLWTEGLISCLIVAGFLLFVLVIAISWVTSIDISYGALEKPVNPLKKTN</sequence>
<evidence type="ECO:0000313" key="8">
    <source>
        <dbReference type="EMBL" id="SCU97961.1"/>
    </source>
</evidence>
<keyword evidence="3 5" id="KW-1133">Transmembrane helix</keyword>
<accession>A0A1G4K2T7</accession>
<proteinExistence type="predicted"/>
<evidence type="ECO:0000256" key="5">
    <source>
        <dbReference type="SAM" id="Phobius"/>
    </source>
</evidence>
<feature type="transmembrane region" description="Helical" evidence="5">
    <location>
        <begin position="217"/>
        <end position="239"/>
    </location>
</feature>
<feature type="signal peptide" evidence="6">
    <location>
        <begin position="1"/>
        <end position="19"/>
    </location>
</feature>
<evidence type="ECO:0000256" key="1">
    <source>
        <dbReference type="ARBA" id="ARBA00004167"/>
    </source>
</evidence>
<evidence type="ECO:0000313" key="9">
    <source>
        <dbReference type="Proteomes" id="UP000190274"/>
    </source>
</evidence>
<dbReference type="AlphaFoldDB" id="A0A1G4K2T7"/>
<dbReference type="Pfam" id="PF20520">
    <property type="entry name" value="Ac45-VOA1_TM"/>
    <property type="match status" value="1"/>
</dbReference>
<keyword evidence="9" id="KW-1185">Reference proteome</keyword>
<gene>
    <name evidence="8" type="ORF">LADA_0H09604G</name>
</gene>
<evidence type="ECO:0000256" key="3">
    <source>
        <dbReference type="ARBA" id="ARBA00022989"/>
    </source>
</evidence>
<dbReference type="Proteomes" id="UP000190274">
    <property type="component" value="Chromosome H"/>
</dbReference>
<dbReference type="OrthoDB" id="9985059at2759"/>
<protein>
    <submittedName>
        <fullName evidence="8">LADA_0H09604g1_1</fullName>
    </submittedName>
</protein>
<evidence type="ECO:0000256" key="6">
    <source>
        <dbReference type="SAM" id="SignalP"/>
    </source>
</evidence>